<reference evidence="2" key="1">
    <citation type="submission" date="2023-06" db="EMBL/GenBank/DDBJ databases">
        <title>Genome-scale phylogeny and comparative genomics of the fungal order Sordariales.</title>
        <authorList>
            <consortium name="Lawrence Berkeley National Laboratory"/>
            <person name="Hensen N."/>
            <person name="Bonometti L."/>
            <person name="Westerberg I."/>
            <person name="Brannstrom I.O."/>
            <person name="Guillou S."/>
            <person name="Cros-Aarteil S."/>
            <person name="Calhoun S."/>
            <person name="Haridas S."/>
            <person name="Kuo A."/>
            <person name="Mondo S."/>
            <person name="Pangilinan J."/>
            <person name="Riley R."/>
            <person name="Labutti K."/>
            <person name="Andreopoulos B."/>
            <person name="Lipzen A."/>
            <person name="Chen C."/>
            <person name="Yanf M."/>
            <person name="Daum C."/>
            <person name="Ng V."/>
            <person name="Clum A."/>
            <person name="Steindorff A."/>
            <person name="Ohm R."/>
            <person name="Martin F."/>
            <person name="Silar P."/>
            <person name="Natvig D."/>
            <person name="Lalanne C."/>
            <person name="Gautier V."/>
            <person name="Ament-Velasquez S.L."/>
            <person name="Kruys A."/>
            <person name="Hutchinson M.I."/>
            <person name="Powell A.J."/>
            <person name="Barry K."/>
            <person name="Miller A.N."/>
            <person name="Grigoriev I.V."/>
            <person name="Debuchy R."/>
            <person name="Gladieux P."/>
            <person name="Thoren M.H."/>
            <person name="Johannesson H."/>
        </authorList>
    </citation>
    <scope>NUCLEOTIDE SEQUENCE</scope>
    <source>
        <strain evidence="2">CBS 307.81</strain>
    </source>
</reference>
<feature type="compositionally biased region" description="Basic and acidic residues" evidence="1">
    <location>
        <begin position="126"/>
        <end position="139"/>
    </location>
</feature>
<dbReference type="Proteomes" id="UP001174997">
    <property type="component" value="Unassembled WGS sequence"/>
</dbReference>
<sequence>MQNLEKHLLMGSLTIAHELVHFFAGRIIGVPETDTPDKINAPPELSRVKGESGRFWEDKFVGYNIEAFFDPADALKEKQAGKLWADKKQSRVAPADQNLVDHAWVKTMLSGTFTPAKVTAPKARRKDSEKEMRETRGPADGDYIDGNAQFETYYQKIKAKPVFTLTGTDLARVKGIAAKPANIRVP</sequence>
<feature type="region of interest" description="Disordered" evidence="1">
    <location>
        <begin position="121"/>
        <end position="141"/>
    </location>
</feature>
<accession>A0AA39Z609</accession>
<proteinExistence type="predicted"/>
<protein>
    <submittedName>
        <fullName evidence="2">Uncharacterized protein</fullName>
    </submittedName>
</protein>
<organism evidence="2 3">
    <name type="scientific">Cercophora samala</name>
    <dbReference type="NCBI Taxonomy" id="330535"/>
    <lineage>
        <taxon>Eukaryota</taxon>
        <taxon>Fungi</taxon>
        <taxon>Dikarya</taxon>
        <taxon>Ascomycota</taxon>
        <taxon>Pezizomycotina</taxon>
        <taxon>Sordariomycetes</taxon>
        <taxon>Sordariomycetidae</taxon>
        <taxon>Sordariales</taxon>
        <taxon>Lasiosphaeriaceae</taxon>
        <taxon>Cercophora</taxon>
    </lineage>
</organism>
<dbReference type="AlphaFoldDB" id="A0AA39Z609"/>
<comment type="caution">
    <text evidence="2">The sequence shown here is derived from an EMBL/GenBank/DDBJ whole genome shotgun (WGS) entry which is preliminary data.</text>
</comment>
<evidence type="ECO:0000313" key="3">
    <source>
        <dbReference type="Proteomes" id="UP001174997"/>
    </source>
</evidence>
<evidence type="ECO:0000256" key="1">
    <source>
        <dbReference type="SAM" id="MobiDB-lite"/>
    </source>
</evidence>
<evidence type="ECO:0000313" key="2">
    <source>
        <dbReference type="EMBL" id="KAK0664516.1"/>
    </source>
</evidence>
<gene>
    <name evidence="2" type="ORF">QBC41DRAFT_233727</name>
</gene>
<keyword evidence="3" id="KW-1185">Reference proteome</keyword>
<name>A0AA39Z609_9PEZI</name>
<dbReference type="EMBL" id="JAULSY010000120">
    <property type="protein sequence ID" value="KAK0664516.1"/>
    <property type="molecule type" value="Genomic_DNA"/>
</dbReference>